<dbReference type="InterPro" id="IPR005180">
    <property type="entry name" value="DUF302"/>
</dbReference>
<proteinExistence type="predicted"/>
<dbReference type="EMBL" id="RCCE01000004">
    <property type="protein sequence ID" value="RLJ41486.1"/>
    <property type="molecule type" value="Genomic_DNA"/>
</dbReference>
<keyword evidence="3" id="KW-1185">Reference proteome</keyword>
<dbReference type="SUPFAM" id="SSF103247">
    <property type="entry name" value="TT1751-like"/>
    <property type="match status" value="1"/>
</dbReference>
<comment type="caution">
    <text evidence="2">The sequence shown here is derived from an EMBL/GenBank/DDBJ whole genome shotgun (WGS) entry which is preliminary data.</text>
</comment>
<accession>A0A497VR48</accession>
<feature type="domain" description="DUF302" evidence="1">
    <location>
        <begin position="61"/>
        <end position="118"/>
    </location>
</feature>
<dbReference type="AlphaFoldDB" id="A0A497VR48"/>
<dbReference type="CDD" id="cd14797">
    <property type="entry name" value="DUF302"/>
    <property type="match status" value="1"/>
</dbReference>
<reference evidence="2 3" key="1">
    <citation type="submission" date="2018-10" db="EMBL/GenBank/DDBJ databases">
        <title>Genomic Encyclopedia of Archaeal and Bacterial Type Strains, Phase II (KMG-II): from individual species to whole genera.</title>
        <authorList>
            <person name="Goeker M."/>
        </authorList>
    </citation>
    <scope>NUCLEOTIDE SEQUENCE [LARGE SCALE GENOMIC DNA]</scope>
    <source>
        <strain evidence="2 3">DSM 29466</strain>
    </source>
</reference>
<gene>
    <name evidence="2" type="ORF">BCF46_2445</name>
</gene>
<dbReference type="InterPro" id="IPR035923">
    <property type="entry name" value="TT1751-like_sf"/>
</dbReference>
<organism evidence="2 3">
    <name type="scientific">Litoreibacter meonggei</name>
    <dbReference type="NCBI Taxonomy" id="1049199"/>
    <lineage>
        <taxon>Bacteria</taxon>
        <taxon>Pseudomonadati</taxon>
        <taxon>Pseudomonadota</taxon>
        <taxon>Alphaproteobacteria</taxon>
        <taxon>Rhodobacterales</taxon>
        <taxon>Roseobacteraceae</taxon>
        <taxon>Litoreibacter</taxon>
    </lineage>
</organism>
<evidence type="ECO:0000259" key="1">
    <source>
        <dbReference type="Pfam" id="PF03625"/>
    </source>
</evidence>
<dbReference type="PANTHER" id="PTHR38342">
    <property type="entry name" value="SLR5037 PROTEIN"/>
    <property type="match status" value="1"/>
</dbReference>
<dbReference type="Gene3D" id="3.30.310.70">
    <property type="entry name" value="TT1751-like domain"/>
    <property type="match status" value="1"/>
</dbReference>
<protein>
    <submittedName>
        <fullName evidence="2">Uncharacterized protein (DUF302 family)</fullName>
    </submittedName>
</protein>
<name>A0A497VR48_9RHOB</name>
<dbReference type="PANTHER" id="PTHR38342:SF1">
    <property type="entry name" value="SLR5037 PROTEIN"/>
    <property type="match status" value="1"/>
</dbReference>
<dbReference type="Pfam" id="PF03625">
    <property type="entry name" value="DUF302"/>
    <property type="match status" value="1"/>
</dbReference>
<evidence type="ECO:0000313" key="3">
    <source>
        <dbReference type="Proteomes" id="UP000269157"/>
    </source>
</evidence>
<dbReference type="Proteomes" id="UP000269157">
    <property type="component" value="Unassembled WGS sequence"/>
</dbReference>
<sequence>MRILLSVVFCFWGSIGFADMTPRDGWVVIETTKPYGQLVDDVKVAVKANKMGVVTQAGPTAAAKARGISIPGNRVIGVFNNKFAVRILALSTAAMIEAPIRMYVTETDAGATLSYKTPSLVFAPYLEEAGPDLGAAASELDVLFKAIAEAAAS</sequence>
<dbReference type="RefSeq" id="WP_211332812.1">
    <property type="nucleotide sequence ID" value="NZ_RCCE01000004.1"/>
</dbReference>
<evidence type="ECO:0000313" key="2">
    <source>
        <dbReference type="EMBL" id="RLJ41486.1"/>
    </source>
</evidence>